<name>A0A1I4RXE3_9HYPH</name>
<feature type="transmembrane region" description="Helical" evidence="1">
    <location>
        <begin position="86"/>
        <end position="103"/>
    </location>
</feature>
<dbReference type="AlphaFoldDB" id="A0A1I4RXE3"/>
<evidence type="ECO:0000313" key="2">
    <source>
        <dbReference type="EMBL" id="PKR87984.1"/>
    </source>
</evidence>
<keyword evidence="3" id="KW-1185">Reference proteome</keyword>
<dbReference type="EMBL" id="PJNW01000014">
    <property type="protein sequence ID" value="PKR87984.1"/>
    <property type="molecule type" value="Genomic_DNA"/>
</dbReference>
<sequence>MTSGIAPQSFFKRCMTAPKTAVAFLFALLFIAVLHFGLGTDVGSSLSTTLGAGDHAVVRHSALLRDGLRPVVAAEHGDRTSAPPPQLPAALVLAAVVVALPVGSRRLRTLAEAIAANSHFSGHRPRAPPIAS</sequence>
<evidence type="ECO:0000256" key="1">
    <source>
        <dbReference type="SAM" id="Phobius"/>
    </source>
</evidence>
<gene>
    <name evidence="2" type="ORF">CXZ10_16090</name>
</gene>
<keyword evidence="1" id="KW-0812">Transmembrane</keyword>
<dbReference type="Proteomes" id="UP000233491">
    <property type="component" value="Unassembled WGS sequence"/>
</dbReference>
<accession>A0A1I4RXE3</accession>
<organism evidence="2 3">
    <name type="scientific">Pleomorphomonas diazotrophica</name>
    <dbReference type="NCBI Taxonomy" id="1166257"/>
    <lineage>
        <taxon>Bacteria</taxon>
        <taxon>Pseudomonadati</taxon>
        <taxon>Pseudomonadota</taxon>
        <taxon>Alphaproteobacteria</taxon>
        <taxon>Hyphomicrobiales</taxon>
        <taxon>Pleomorphomonadaceae</taxon>
        <taxon>Pleomorphomonas</taxon>
    </lineage>
</organism>
<keyword evidence="1" id="KW-0472">Membrane</keyword>
<proteinExistence type="predicted"/>
<keyword evidence="1" id="KW-1133">Transmembrane helix</keyword>
<comment type="caution">
    <text evidence="2">The sequence shown here is derived from an EMBL/GenBank/DDBJ whole genome shotgun (WGS) entry which is preliminary data.</text>
</comment>
<reference evidence="2 3" key="1">
    <citation type="submission" date="2017-12" db="EMBL/GenBank/DDBJ databases">
        <title>Anaerobic carbon monoxide metabolism by Pleomorphomonas carboxyditropha sp. nov., a new mesophilic hydrogenogenic carboxidotroph.</title>
        <authorList>
            <person name="Esquivel-Elizondo S."/>
            <person name="Krajmalnik-Brown R."/>
        </authorList>
    </citation>
    <scope>NUCLEOTIDE SEQUENCE [LARGE SCALE GENOMIC DNA]</scope>
    <source>
        <strain evidence="2 3">R5-392</strain>
    </source>
</reference>
<feature type="transmembrane region" description="Helical" evidence="1">
    <location>
        <begin position="21"/>
        <end position="38"/>
    </location>
</feature>
<evidence type="ECO:0000313" key="3">
    <source>
        <dbReference type="Proteomes" id="UP000233491"/>
    </source>
</evidence>
<protein>
    <submittedName>
        <fullName evidence="2">Uncharacterized protein</fullName>
    </submittedName>
</protein>